<dbReference type="EMBL" id="BDUF01000014">
    <property type="protein sequence ID" value="GAX89060.1"/>
    <property type="molecule type" value="Genomic_DNA"/>
</dbReference>
<keyword evidence="4" id="KW-1185">Reference proteome</keyword>
<reference evidence="4" key="1">
    <citation type="submission" date="2017-07" db="EMBL/GenBank/DDBJ databases">
        <title>Draft genome sequence of Effusibacillus lacus strain skLN1.</title>
        <authorList>
            <person name="Watanabe M."/>
            <person name="Kojima H."/>
            <person name="Fukui M."/>
        </authorList>
    </citation>
    <scope>NUCLEOTIDE SEQUENCE [LARGE SCALE GENOMIC DNA]</scope>
    <source>
        <strain evidence="4">skLN1</strain>
    </source>
</reference>
<dbReference type="PANTHER" id="PTHR33434">
    <property type="entry name" value="DEGV DOMAIN-CONTAINING PROTEIN DR_1986-RELATED"/>
    <property type="match status" value="1"/>
</dbReference>
<dbReference type="Gene3D" id="3.30.1180.10">
    <property type="match status" value="1"/>
</dbReference>
<accession>A0A292YKS6</accession>
<comment type="function">
    <text evidence="1">May bind long-chain fatty acids, such as palmitate, and may play a role in lipid transport or fatty acid metabolism.</text>
</comment>
<evidence type="ECO:0000313" key="3">
    <source>
        <dbReference type="EMBL" id="GAX89060.1"/>
    </source>
</evidence>
<proteinExistence type="predicted"/>
<comment type="caution">
    <text evidence="3">The sequence shown here is derived from an EMBL/GenBank/DDBJ whole genome shotgun (WGS) entry which is preliminary data.</text>
</comment>
<organism evidence="3 4">
    <name type="scientific">Effusibacillus lacus</name>
    <dbReference type="NCBI Taxonomy" id="1348429"/>
    <lineage>
        <taxon>Bacteria</taxon>
        <taxon>Bacillati</taxon>
        <taxon>Bacillota</taxon>
        <taxon>Bacilli</taxon>
        <taxon>Bacillales</taxon>
        <taxon>Alicyclobacillaceae</taxon>
        <taxon>Effusibacillus</taxon>
    </lineage>
</organism>
<dbReference type="InterPro" id="IPR003797">
    <property type="entry name" value="DegV"/>
</dbReference>
<keyword evidence="2" id="KW-0446">Lipid-binding</keyword>
<sequence length="79" mass="9173">MQAAKFYAAHMEHIFTVDNLEYLSRGGRVSRIQAFVGEILNIKPILHVEEGRLIPLEKIRGRKKALRRMVEILNETLRS</sequence>
<evidence type="ECO:0000256" key="1">
    <source>
        <dbReference type="ARBA" id="ARBA00003238"/>
    </source>
</evidence>
<gene>
    <name evidence="3" type="ORF">EFBL_0674</name>
</gene>
<evidence type="ECO:0000313" key="4">
    <source>
        <dbReference type="Proteomes" id="UP000217785"/>
    </source>
</evidence>
<dbReference type="InterPro" id="IPR050270">
    <property type="entry name" value="DegV_domain_contain"/>
</dbReference>
<dbReference type="Proteomes" id="UP000217785">
    <property type="component" value="Unassembled WGS sequence"/>
</dbReference>
<protein>
    <submittedName>
        <fullName evidence="3">Fatty acid-binding protein DegV</fullName>
    </submittedName>
</protein>
<dbReference type="AlphaFoldDB" id="A0A292YKS6"/>
<dbReference type="InterPro" id="IPR043168">
    <property type="entry name" value="DegV_C"/>
</dbReference>
<evidence type="ECO:0000256" key="2">
    <source>
        <dbReference type="ARBA" id="ARBA00023121"/>
    </source>
</evidence>
<dbReference type="GO" id="GO:0008289">
    <property type="term" value="F:lipid binding"/>
    <property type="evidence" value="ECO:0007669"/>
    <property type="project" value="UniProtKB-KW"/>
</dbReference>
<dbReference type="Pfam" id="PF02645">
    <property type="entry name" value="DegV"/>
    <property type="match status" value="1"/>
</dbReference>
<dbReference type="PANTHER" id="PTHR33434:SF3">
    <property type="entry name" value="DEGV DOMAIN-CONTAINING PROTEIN YITS"/>
    <property type="match status" value="1"/>
</dbReference>
<name>A0A292YKS6_9BACL</name>
<dbReference type="SUPFAM" id="SSF82549">
    <property type="entry name" value="DAK1/DegV-like"/>
    <property type="match status" value="1"/>
</dbReference>
<dbReference type="PROSITE" id="PS51482">
    <property type="entry name" value="DEGV"/>
    <property type="match status" value="1"/>
</dbReference>